<evidence type="ECO:0000313" key="2">
    <source>
        <dbReference type="EMBL" id="QTD46497.1"/>
    </source>
</evidence>
<dbReference type="EMBL" id="CP071796">
    <property type="protein sequence ID" value="QTD46497.1"/>
    <property type="molecule type" value="Genomic_DNA"/>
</dbReference>
<protein>
    <submittedName>
        <fullName evidence="2">Uncharacterized protein</fullName>
    </submittedName>
</protein>
<organism evidence="2 3">
    <name type="scientific">Ottowia testudinis</name>
    <dbReference type="NCBI Taxonomy" id="2816950"/>
    <lineage>
        <taxon>Bacteria</taxon>
        <taxon>Pseudomonadati</taxon>
        <taxon>Pseudomonadota</taxon>
        <taxon>Betaproteobacteria</taxon>
        <taxon>Burkholderiales</taxon>
        <taxon>Comamonadaceae</taxon>
        <taxon>Ottowia</taxon>
    </lineage>
</organism>
<keyword evidence="3" id="KW-1185">Reference proteome</keyword>
<accession>A0A975CIQ7</accession>
<keyword evidence="1" id="KW-0812">Transmembrane</keyword>
<name>A0A975CIQ7_9BURK</name>
<keyword evidence="1" id="KW-0472">Membrane</keyword>
<sequence>MNLFILQKLARDGPCIETAKGDMPFLASDFLRIALLVAAPVISLVLVRASG</sequence>
<dbReference type="Proteomes" id="UP000663903">
    <property type="component" value="Chromosome"/>
</dbReference>
<evidence type="ECO:0000313" key="3">
    <source>
        <dbReference type="Proteomes" id="UP000663903"/>
    </source>
</evidence>
<dbReference type="KEGG" id="otd:J1M35_06340"/>
<dbReference type="RefSeq" id="WP_208010396.1">
    <property type="nucleotide sequence ID" value="NZ_CP071796.1"/>
</dbReference>
<feature type="transmembrane region" description="Helical" evidence="1">
    <location>
        <begin position="30"/>
        <end position="47"/>
    </location>
</feature>
<keyword evidence="1" id="KW-1133">Transmembrane helix</keyword>
<proteinExistence type="predicted"/>
<dbReference type="AlphaFoldDB" id="A0A975CIQ7"/>
<evidence type="ECO:0000256" key="1">
    <source>
        <dbReference type="SAM" id="Phobius"/>
    </source>
</evidence>
<reference evidence="2" key="1">
    <citation type="submission" date="2021-03" db="EMBL/GenBank/DDBJ databases">
        <title>Ottowia sp. 27C isolated from the cloaca of a Giant Asian pond turtle (Heosemys grandis).</title>
        <authorList>
            <person name="Spergser J."/>
            <person name="Busse H.-J."/>
        </authorList>
    </citation>
    <scope>NUCLEOTIDE SEQUENCE</scope>
    <source>
        <strain evidence="2">27C</strain>
    </source>
</reference>
<gene>
    <name evidence="2" type="ORF">J1M35_06340</name>
</gene>